<evidence type="ECO:0000313" key="3">
    <source>
        <dbReference type="Proteomes" id="UP000724874"/>
    </source>
</evidence>
<dbReference type="Proteomes" id="UP000724874">
    <property type="component" value="Unassembled WGS sequence"/>
</dbReference>
<comment type="caution">
    <text evidence="2">The sequence shown here is derived from an EMBL/GenBank/DDBJ whole genome shotgun (WGS) entry which is preliminary data.</text>
</comment>
<keyword evidence="3" id="KW-1185">Reference proteome</keyword>
<feature type="region of interest" description="Disordered" evidence="1">
    <location>
        <begin position="46"/>
        <end position="113"/>
    </location>
</feature>
<dbReference type="InterPro" id="IPR041078">
    <property type="entry name" value="Plavaka"/>
</dbReference>
<evidence type="ECO:0000313" key="2">
    <source>
        <dbReference type="EMBL" id="KAF8877757.1"/>
    </source>
</evidence>
<dbReference type="AlphaFoldDB" id="A0A9P5NDW6"/>
<gene>
    <name evidence="2" type="ORF">CPB84DRAFT_1688621</name>
</gene>
<dbReference type="EMBL" id="JADNYJ010000166">
    <property type="protein sequence ID" value="KAF8877757.1"/>
    <property type="molecule type" value="Genomic_DNA"/>
</dbReference>
<dbReference type="Pfam" id="PF18759">
    <property type="entry name" value="Plavaka"/>
    <property type="match status" value="1"/>
</dbReference>
<organism evidence="2 3">
    <name type="scientific">Gymnopilus junonius</name>
    <name type="common">Spectacular rustgill mushroom</name>
    <name type="synonym">Gymnopilus spectabilis subsp. junonius</name>
    <dbReference type="NCBI Taxonomy" id="109634"/>
    <lineage>
        <taxon>Eukaryota</taxon>
        <taxon>Fungi</taxon>
        <taxon>Dikarya</taxon>
        <taxon>Basidiomycota</taxon>
        <taxon>Agaricomycotina</taxon>
        <taxon>Agaricomycetes</taxon>
        <taxon>Agaricomycetidae</taxon>
        <taxon>Agaricales</taxon>
        <taxon>Agaricineae</taxon>
        <taxon>Hymenogastraceae</taxon>
        <taxon>Gymnopilus</taxon>
    </lineage>
</organism>
<name>A0A9P5NDW6_GYMJU</name>
<accession>A0A9P5NDW6</accession>
<proteinExistence type="predicted"/>
<evidence type="ECO:0000256" key="1">
    <source>
        <dbReference type="SAM" id="MobiDB-lite"/>
    </source>
</evidence>
<reference evidence="2" key="1">
    <citation type="submission" date="2020-11" db="EMBL/GenBank/DDBJ databases">
        <authorList>
            <consortium name="DOE Joint Genome Institute"/>
            <person name="Ahrendt S."/>
            <person name="Riley R."/>
            <person name="Andreopoulos W."/>
            <person name="LaButti K."/>
            <person name="Pangilinan J."/>
            <person name="Ruiz-duenas F.J."/>
            <person name="Barrasa J.M."/>
            <person name="Sanchez-Garcia M."/>
            <person name="Camarero S."/>
            <person name="Miyauchi S."/>
            <person name="Serrano A."/>
            <person name="Linde D."/>
            <person name="Babiker R."/>
            <person name="Drula E."/>
            <person name="Ayuso-Fernandez I."/>
            <person name="Pacheco R."/>
            <person name="Padilla G."/>
            <person name="Ferreira P."/>
            <person name="Barriuso J."/>
            <person name="Kellner H."/>
            <person name="Castanera R."/>
            <person name="Alfaro M."/>
            <person name="Ramirez L."/>
            <person name="Pisabarro A.G."/>
            <person name="Kuo A."/>
            <person name="Tritt A."/>
            <person name="Lipzen A."/>
            <person name="He G."/>
            <person name="Yan M."/>
            <person name="Ng V."/>
            <person name="Cullen D."/>
            <person name="Martin F."/>
            <person name="Rosso M.-N."/>
            <person name="Henrissat B."/>
            <person name="Hibbett D."/>
            <person name="Martinez A.T."/>
            <person name="Grigoriev I.V."/>
        </authorList>
    </citation>
    <scope>NUCLEOTIDE SEQUENCE</scope>
    <source>
        <strain evidence="2">AH 44721</strain>
    </source>
</reference>
<feature type="compositionally biased region" description="Pro residues" evidence="1">
    <location>
        <begin position="53"/>
        <end position="71"/>
    </location>
</feature>
<sequence length="296" mass="33294">MPIFFDESIPQCPACEKVFKTSRGLNSHLSMAKSCKWYRKGKIRELNLGDPRPMTPLPVQPPSTPITPSAPTPSTSRAPPLQQDPADEFILLPPSIPEPSISKSQESSKAETLRSLDDNYDSHVEEQHPTAGKVIGHAPSPTISTDADGDAIMGETVPEFMPFSSELDWRFAEWAVKDGPGQNAIDRLLAIPGVQERLGLSYNNIRSLLKKVDSIPDRAGEWQTKELFFRGEPDEKFTIHFRSPLEAIKSLFTDPALEKHRVYTPKKVFTDEMKKSRIFSEMHTAKWWHALQVSLF</sequence>
<dbReference type="OrthoDB" id="2688393at2759"/>
<protein>
    <submittedName>
        <fullName evidence="2">Uncharacterized protein</fullName>
    </submittedName>
</protein>